<evidence type="ECO:0000313" key="5">
    <source>
        <dbReference type="Proteomes" id="UP000807159"/>
    </source>
</evidence>
<evidence type="ECO:0000313" key="4">
    <source>
        <dbReference type="EMBL" id="KAH8512628.1"/>
    </source>
</evidence>
<dbReference type="PANTHER" id="PTHR11808:SF80">
    <property type="entry name" value="CYSTATHIONINE GAMMA-LYASE"/>
    <property type="match status" value="1"/>
</dbReference>
<proteinExistence type="inferred from homology"/>
<dbReference type="InterPro" id="IPR015422">
    <property type="entry name" value="PyrdxlP-dep_Trfase_small"/>
</dbReference>
<name>A0A8T2Z5J4_POPDE</name>
<accession>A0A8T2Z5J4</accession>
<dbReference type="AlphaFoldDB" id="A0A8T2Z5J4"/>
<keyword evidence="5" id="KW-1185">Reference proteome</keyword>
<evidence type="ECO:0000256" key="1">
    <source>
        <dbReference type="ARBA" id="ARBA00001933"/>
    </source>
</evidence>
<dbReference type="GO" id="GO:0016846">
    <property type="term" value="F:carbon-sulfur lyase activity"/>
    <property type="evidence" value="ECO:0007669"/>
    <property type="project" value="TreeGrafter"/>
</dbReference>
<dbReference type="SUPFAM" id="SSF53383">
    <property type="entry name" value="PLP-dependent transferases"/>
    <property type="match status" value="2"/>
</dbReference>
<reference evidence="4" key="1">
    <citation type="journal article" date="2021" name="J. Hered.">
        <title>Genome Assembly of Salicaceae Populus deltoides (Eastern Cottonwood) I-69 Based on Nanopore Sequencing and Hi-C Technologies.</title>
        <authorList>
            <person name="Bai S."/>
            <person name="Wu H."/>
            <person name="Zhang J."/>
            <person name="Pan Z."/>
            <person name="Zhao W."/>
            <person name="Li Z."/>
            <person name="Tong C."/>
        </authorList>
    </citation>
    <scope>NUCLEOTIDE SEQUENCE</scope>
    <source>
        <tissue evidence="4">Leaf</tissue>
    </source>
</reference>
<evidence type="ECO:0000256" key="3">
    <source>
        <dbReference type="RuleBase" id="RU362118"/>
    </source>
</evidence>
<evidence type="ECO:0000256" key="2">
    <source>
        <dbReference type="ARBA" id="ARBA00022898"/>
    </source>
</evidence>
<dbReference type="Proteomes" id="UP000807159">
    <property type="component" value="Chromosome 3"/>
</dbReference>
<dbReference type="InterPro" id="IPR015424">
    <property type="entry name" value="PyrdxlP-dep_Trfase"/>
</dbReference>
<dbReference type="GO" id="GO:0030170">
    <property type="term" value="F:pyridoxal phosphate binding"/>
    <property type="evidence" value="ECO:0007669"/>
    <property type="project" value="InterPro"/>
</dbReference>
<comment type="caution">
    <text evidence="4">The sequence shown here is derived from an EMBL/GenBank/DDBJ whole genome shotgun (WGS) entry which is preliminary data.</text>
</comment>
<dbReference type="GO" id="GO:0019346">
    <property type="term" value="P:transsulfuration"/>
    <property type="evidence" value="ECO:0007669"/>
    <property type="project" value="InterPro"/>
</dbReference>
<dbReference type="GO" id="GO:0005737">
    <property type="term" value="C:cytoplasm"/>
    <property type="evidence" value="ECO:0007669"/>
    <property type="project" value="TreeGrafter"/>
</dbReference>
<gene>
    <name evidence="4" type="ORF">H0E87_006058</name>
</gene>
<dbReference type="EMBL" id="JACEGQ020000003">
    <property type="protein sequence ID" value="KAH8512628.1"/>
    <property type="molecule type" value="Genomic_DNA"/>
</dbReference>
<dbReference type="FunFam" id="3.90.1150.10:FF:000087">
    <property type="entry name" value="Putative methionine gamma-lyase"/>
    <property type="match status" value="1"/>
</dbReference>
<dbReference type="InterPro" id="IPR000277">
    <property type="entry name" value="Cys/Met-Metab_PyrdxlP-dep_enz"/>
</dbReference>
<dbReference type="Pfam" id="PF01053">
    <property type="entry name" value="Cys_Met_Meta_PP"/>
    <property type="match status" value="1"/>
</dbReference>
<keyword evidence="2 3" id="KW-0663">Pyridoxal phosphate</keyword>
<organism evidence="4 5">
    <name type="scientific">Populus deltoides</name>
    <name type="common">Eastern poplar</name>
    <name type="synonym">Eastern cottonwood</name>
    <dbReference type="NCBI Taxonomy" id="3696"/>
    <lineage>
        <taxon>Eukaryota</taxon>
        <taxon>Viridiplantae</taxon>
        <taxon>Streptophyta</taxon>
        <taxon>Embryophyta</taxon>
        <taxon>Tracheophyta</taxon>
        <taxon>Spermatophyta</taxon>
        <taxon>Magnoliopsida</taxon>
        <taxon>eudicotyledons</taxon>
        <taxon>Gunneridae</taxon>
        <taxon>Pentapetalae</taxon>
        <taxon>rosids</taxon>
        <taxon>fabids</taxon>
        <taxon>Malpighiales</taxon>
        <taxon>Salicaceae</taxon>
        <taxon>Saliceae</taxon>
        <taxon>Populus</taxon>
    </lineage>
</organism>
<comment type="cofactor">
    <cofactor evidence="1 3">
        <name>pyridoxal 5'-phosphate</name>
        <dbReference type="ChEBI" id="CHEBI:597326"/>
    </cofactor>
</comment>
<sequence>MATENEELENIELREDLPTERLANARHELGEHDGVNMSIEVSDTFVFKNPENMGKAFLGELGPETGTYIYSRHYNPTVLNFSYQLAAIEGTETAYCTSSGLEGHPQHKLLDSMRNKGYGFGALISIDMVTDEKANLLMDKLENKYHFGFVAVSLGYYENLMSASGSSTSSEMDPETLKRLGITPGLIRCSIGYLGTLDQKWNQFKSAYEEMKE</sequence>
<protein>
    <submittedName>
        <fullName evidence="4">Uncharacterized protein</fullName>
    </submittedName>
</protein>
<dbReference type="Gene3D" id="3.90.1150.10">
    <property type="entry name" value="Aspartate Aminotransferase, domain 1"/>
    <property type="match status" value="1"/>
</dbReference>
<dbReference type="PANTHER" id="PTHR11808">
    <property type="entry name" value="TRANS-SULFURATION ENZYME FAMILY MEMBER"/>
    <property type="match status" value="1"/>
</dbReference>
<comment type="similarity">
    <text evidence="3">Belongs to the trans-sulfuration enzymes family.</text>
</comment>